<sequence>MNFTVSPAIVKFDTVQGSVKAFDLAFFNQSDNKLNVKVKVMGLTLDAHGVPIISKASNKPNQWAKFVELSKTKFVAKSGNSEKIHVTLNTPRGKLGGGYFAVVFNATASSEKKKSSKAQNVMSIGGQLPSLFIGEISRTGKLKAKVSKAVINKAPYTKKHPFKLRYLLKNTGTTHINVTGDVLLQYKKKVVARLKLESGSGLIFPGGSRYFTARWKGINKFSGKKLLASARFNYAGGRISKKLSIKVPLSKEK</sequence>
<dbReference type="AlphaFoldDB" id="A0A1W1DBZ5"/>
<evidence type="ECO:0000313" key="1">
    <source>
        <dbReference type="EMBL" id="SFV77966.1"/>
    </source>
</evidence>
<gene>
    <name evidence="1" type="ORF">MNB_SUP05-10-961</name>
</gene>
<protein>
    <recommendedName>
        <fullName evidence="2">DUF916 domain-containing protein</fullName>
    </recommendedName>
</protein>
<proteinExistence type="predicted"/>
<name>A0A1W1DBZ5_9ZZZZ</name>
<accession>A0A1W1DBZ5</accession>
<reference evidence="1" key="1">
    <citation type="submission" date="2016-10" db="EMBL/GenBank/DDBJ databases">
        <authorList>
            <person name="de Groot N.N."/>
        </authorList>
    </citation>
    <scope>NUCLEOTIDE SEQUENCE</scope>
</reference>
<organism evidence="1">
    <name type="scientific">hydrothermal vent metagenome</name>
    <dbReference type="NCBI Taxonomy" id="652676"/>
    <lineage>
        <taxon>unclassified sequences</taxon>
        <taxon>metagenomes</taxon>
        <taxon>ecological metagenomes</taxon>
    </lineage>
</organism>
<dbReference type="EMBL" id="FPHQ01000262">
    <property type="protein sequence ID" value="SFV77966.1"/>
    <property type="molecule type" value="Genomic_DNA"/>
</dbReference>
<evidence type="ECO:0008006" key="2">
    <source>
        <dbReference type="Google" id="ProtNLM"/>
    </source>
</evidence>